<gene>
    <name evidence="2" type="ORF">ElyMa_001865400</name>
</gene>
<dbReference type="Proteomes" id="UP000762676">
    <property type="component" value="Unassembled WGS sequence"/>
</dbReference>
<organism evidence="2 3">
    <name type="scientific">Elysia marginata</name>
    <dbReference type="NCBI Taxonomy" id="1093978"/>
    <lineage>
        <taxon>Eukaryota</taxon>
        <taxon>Metazoa</taxon>
        <taxon>Spiralia</taxon>
        <taxon>Lophotrochozoa</taxon>
        <taxon>Mollusca</taxon>
        <taxon>Gastropoda</taxon>
        <taxon>Heterobranchia</taxon>
        <taxon>Euthyneura</taxon>
        <taxon>Panpulmonata</taxon>
        <taxon>Sacoglossa</taxon>
        <taxon>Placobranchoidea</taxon>
        <taxon>Plakobranchidae</taxon>
        <taxon>Elysia</taxon>
    </lineage>
</organism>
<protein>
    <submittedName>
        <fullName evidence="2">Uncharacterized protein</fullName>
    </submittedName>
</protein>
<sequence>MPRMHLKKGDYTSCNSDSANFLVAKGFIPLKSLSTASTVAGGNSTTVTATAMTTLTLPKVATTERGDECGHNSVVSGTGAVATCFFLIGLLMYLVAFASHDWLGLEQGTTISLWRKCHRDFVIDVWSCQPWDKSPGK</sequence>
<evidence type="ECO:0000256" key="1">
    <source>
        <dbReference type="SAM" id="Phobius"/>
    </source>
</evidence>
<keyword evidence="3" id="KW-1185">Reference proteome</keyword>
<keyword evidence="1" id="KW-1133">Transmembrane helix</keyword>
<accession>A0AAV4ENV2</accession>
<proteinExistence type="predicted"/>
<name>A0AAV4ENV2_9GAST</name>
<reference evidence="2 3" key="1">
    <citation type="journal article" date="2021" name="Elife">
        <title>Chloroplast acquisition without the gene transfer in kleptoplastic sea slugs, Plakobranchus ocellatus.</title>
        <authorList>
            <person name="Maeda T."/>
            <person name="Takahashi S."/>
            <person name="Yoshida T."/>
            <person name="Shimamura S."/>
            <person name="Takaki Y."/>
            <person name="Nagai Y."/>
            <person name="Toyoda A."/>
            <person name="Suzuki Y."/>
            <person name="Arimoto A."/>
            <person name="Ishii H."/>
            <person name="Satoh N."/>
            <person name="Nishiyama T."/>
            <person name="Hasebe M."/>
            <person name="Maruyama T."/>
            <person name="Minagawa J."/>
            <person name="Obokata J."/>
            <person name="Shigenobu S."/>
        </authorList>
    </citation>
    <scope>NUCLEOTIDE SEQUENCE [LARGE SCALE GENOMIC DNA]</scope>
</reference>
<feature type="transmembrane region" description="Helical" evidence="1">
    <location>
        <begin position="74"/>
        <end position="96"/>
    </location>
</feature>
<keyword evidence="1" id="KW-0472">Membrane</keyword>
<evidence type="ECO:0000313" key="3">
    <source>
        <dbReference type="Proteomes" id="UP000762676"/>
    </source>
</evidence>
<keyword evidence="1" id="KW-0812">Transmembrane</keyword>
<comment type="caution">
    <text evidence="2">The sequence shown here is derived from an EMBL/GenBank/DDBJ whole genome shotgun (WGS) entry which is preliminary data.</text>
</comment>
<evidence type="ECO:0000313" key="2">
    <source>
        <dbReference type="EMBL" id="GFR62186.1"/>
    </source>
</evidence>
<dbReference type="EMBL" id="BMAT01003782">
    <property type="protein sequence ID" value="GFR62186.1"/>
    <property type="molecule type" value="Genomic_DNA"/>
</dbReference>
<dbReference type="AlphaFoldDB" id="A0AAV4ENV2"/>